<evidence type="ECO:0000256" key="5">
    <source>
        <dbReference type="SAM" id="MobiDB-lite"/>
    </source>
</evidence>
<evidence type="ECO:0000313" key="8">
    <source>
        <dbReference type="EMBL" id="USS42667.1"/>
    </source>
</evidence>
<dbReference type="PANTHER" id="PTHR22617">
    <property type="entry name" value="CHEMOTAXIS SENSOR HISTIDINE KINASE-RELATED"/>
    <property type="match status" value="1"/>
</dbReference>
<dbReference type="GO" id="GO:0005829">
    <property type="term" value="C:cytosol"/>
    <property type="evidence" value="ECO:0007669"/>
    <property type="project" value="TreeGrafter"/>
</dbReference>
<name>A0AAP9XYT0_BURGL</name>
<evidence type="ECO:0000256" key="3">
    <source>
        <dbReference type="ARBA" id="ARBA00022490"/>
    </source>
</evidence>
<sequence length="173" mass="18766">MNGIREVSRMSDANDTQPQQGAQESQEFVTLRLGNEEYGIDILCVQEIRSYEPPTRIANAVPYIKGVINLRGVIVPILDLRIKFALESVEYNESTVVIVLNVRSRTVGIVVDSVSDVLALSPADRRPAPALGAAIDTGFITDIGSVAGEDGERMLILLDIERLIATADIGLFA</sequence>
<evidence type="ECO:0000313" key="7">
    <source>
        <dbReference type="EMBL" id="QPQ91228.1"/>
    </source>
</evidence>
<accession>A0AAP9XYT0</accession>
<dbReference type="GeneID" id="45693893"/>
<dbReference type="Gene3D" id="2.30.30.40">
    <property type="entry name" value="SH3 Domains"/>
    <property type="match status" value="1"/>
</dbReference>
<dbReference type="SMART" id="SM00260">
    <property type="entry name" value="CheW"/>
    <property type="match status" value="1"/>
</dbReference>
<evidence type="ECO:0000313" key="10">
    <source>
        <dbReference type="Proteomes" id="UP001056386"/>
    </source>
</evidence>
<dbReference type="GO" id="GO:0006935">
    <property type="term" value="P:chemotaxis"/>
    <property type="evidence" value="ECO:0007669"/>
    <property type="project" value="UniProtKB-KW"/>
</dbReference>
<dbReference type="CDD" id="cd00732">
    <property type="entry name" value="CheW"/>
    <property type="match status" value="1"/>
</dbReference>
<dbReference type="InterPro" id="IPR002545">
    <property type="entry name" value="CheW-lke_dom"/>
</dbReference>
<evidence type="ECO:0000256" key="1">
    <source>
        <dbReference type="ARBA" id="ARBA00004496"/>
    </source>
</evidence>
<dbReference type="Pfam" id="PF01584">
    <property type="entry name" value="CheW"/>
    <property type="match status" value="1"/>
</dbReference>
<evidence type="ECO:0000313" key="9">
    <source>
        <dbReference type="Proteomes" id="UP000594892"/>
    </source>
</evidence>
<dbReference type="Proteomes" id="UP000594892">
    <property type="component" value="Chromosome 1"/>
</dbReference>
<dbReference type="PANTHER" id="PTHR22617:SF45">
    <property type="entry name" value="CHEMOTAXIS PROTEIN CHEW"/>
    <property type="match status" value="1"/>
</dbReference>
<dbReference type="Gene3D" id="2.40.50.180">
    <property type="entry name" value="CheA-289, Domain 4"/>
    <property type="match status" value="1"/>
</dbReference>
<keyword evidence="10" id="KW-1185">Reference proteome</keyword>
<dbReference type="GO" id="GO:0007165">
    <property type="term" value="P:signal transduction"/>
    <property type="evidence" value="ECO:0007669"/>
    <property type="project" value="InterPro"/>
</dbReference>
<proteinExistence type="predicted"/>
<reference evidence="8" key="2">
    <citation type="submission" date="2022-06" db="EMBL/GenBank/DDBJ databases">
        <title>Draft genome sequence of Burkholderia glumae strain GR20004 isolated from rice panicle showing bacterial panicle blight.</title>
        <authorList>
            <person name="Choi S.Y."/>
            <person name="Lee Y.H."/>
        </authorList>
    </citation>
    <scope>NUCLEOTIDE SEQUENCE</scope>
    <source>
        <strain evidence="8">GR20004</strain>
    </source>
</reference>
<keyword evidence="4" id="KW-0145">Chemotaxis</keyword>
<evidence type="ECO:0000256" key="4">
    <source>
        <dbReference type="ARBA" id="ARBA00022500"/>
    </source>
</evidence>
<protein>
    <recommendedName>
        <fullName evidence="2">Chemotaxis protein CheW</fullName>
    </recommendedName>
</protein>
<dbReference type="EMBL" id="CP065600">
    <property type="protein sequence ID" value="QPQ91228.1"/>
    <property type="molecule type" value="Genomic_DNA"/>
</dbReference>
<evidence type="ECO:0000259" key="6">
    <source>
        <dbReference type="PROSITE" id="PS50851"/>
    </source>
</evidence>
<feature type="region of interest" description="Disordered" evidence="5">
    <location>
        <begin position="1"/>
        <end position="25"/>
    </location>
</feature>
<organism evidence="7 9">
    <name type="scientific">Burkholderia glumae</name>
    <name type="common">Pseudomonas glumae</name>
    <dbReference type="NCBI Taxonomy" id="337"/>
    <lineage>
        <taxon>Bacteria</taxon>
        <taxon>Pseudomonadati</taxon>
        <taxon>Pseudomonadota</taxon>
        <taxon>Betaproteobacteria</taxon>
        <taxon>Burkholderiales</taxon>
        <taxon>Burkholderiaceae</taxon>
        <taxon>Burkholderia</taxon>
    </lineage>
</organism>
<dbReference type="SUPFAM" id="SSF50341">
    <property type="entry name" value="CheW-like"/>
    <property type="match status" value="1"/>
</dbReference>
<dbReference type="AlphaFoldDB" id="A0AAP9XYT0"/>
<comment type="subcellular location">
    <subcellularLocation>
        <location evidence="1">Cytoplasm</location>
    </subcellularLocation>
</comment>
<dbReference type="Proteomes" id="UP001056386">
    <property type="component" value="Chromosome 2"/>
</dbReference>
<dbReference type="RefSeq" id="WP_015878078.1">
    <property type="nucleotide sequence ID" value="NZ_CP021075.1"/>
</dbReference>
<gene>
    <name evidence="7" type="ORF">I6H06_05830</name>
    <name evidence="8" type="ORF">NFI99_10800</name>
</gene>
<dbReference type="FunFam" id="2.40.50.180:FF:000002">
    <property type="entry name" value="Chemotaxis protein CheW"/>
    <property type="match status" value="1"/>
</dbReference>
<evidence type="ECO:0000256" key="2">
    <source>
        <dbReference type="ARBA" id="ARBA00021483"/>
    </source>
</evidence>
<dbReference type="EMBL" id="CP099583">
    <property type="protein sequence ID" value="USS42667.1"/>
    <property type="molecule type" value="Genomic_DNA"/>
</dbReference>
<reference evidence="7 9" key="1">
    <citation type="submission" date="2020-12" db="EMBL/GenBank/DDBJ databases">
        <title>FDA dAtabase for Regulatory Grade micrObial Sequences (FDA-ARGOS): Supporting development and validation of Infectious Disease Dx tests.</title>
        <authorList>
            <person name="Minogue T."/>
            <person name="Wolcott M."/>
            <person name="Wasieloski L."/>
            <person name="Aguilar W."/>
            <person name="Moore D."/>
            <person name="Jaissle J."/>
            <person name="Tallon L."/>
            <person name="Sadzewicz L."/>
            <person name="Zhao X."/>
            <person name="Boylan J."/>
            <person name="Ott S."/>
            <person name="Bowen H."/>
            <person name="Vavikolanu K."/>
            <person name="Mehta A."/>
            <person name="Aluvathingal J."/>
            <person name="Nadendla S."/>
            <person name="Yan Y."/>
            <person name="Sichtig H."/>
        </authorList>
    </citation>
    <scope>NUCLEOTIDE SEQUENCE [LARGE SCALE GENOMIC DNA]</scope>
    <source>
        <strain evidence="7 9">FDAARGOS_949</strain>
    </source>
</reference>
<feature type="domain" description="CheW-like" evidence="6">
    <location>
        <begin position="25"/>
        <end position="169"/>
    </location>
</feature>
<dbReference type="InterPro" id="IPR039315">
    <property type="entry name" value="CheW"/>
</dbReference>
<dbReference type="InterPro" id="IPR036061">
    <property type="entry name" value="CheW-like_dom_sf"/>
</dbReference>
<feature type="compositionally biased region" description="Polar residues" evidence="5">
    <location>
        <begin position="11"/>
        <end position="25"/>
    </location>
</feature>
<keyword evidence="3" id="KW-0963">Cytoplasm</keyword>
<dbReference type="PROSITE" id="PS50851">
    <property type="entry name" value="CHEW"/>
    <property type="match status" value="1"/>
</dbReference>